<evidence type="ECO:0000256" key="1">
    <source>
        <dbReference type="SAM" id="MobiDB-lite"/>
    </source>
</evidence>
<dbReference type="EMBL" id="HACG01024968">
    <property type="protein sequence ID" value="CEK71833.1"/>
    <property type="molecule type" value="Transcribed_RNA"/>
</dbReference>
<organism evidence="2">
    <name type="scientific">Arion vulgaris</name>
    <dbReference type="NCBI Taxonomy" id="1028688"/>
    <lineage>
        <taxon>Eukaryota</taxon>
        <taxon>Metazoa</taxon>
        <taxon>Spiralia</taxon>
        <taxon>Lophotrochozoa</taxon>
        <taxon>Mollusca</taxon>
        <taxon>Gastropoda</taxon>
        <taxon>Heterobranchia</taxon>
        <taxon>Euthyneura</taxon>
        <taxon>Panpulmonata</taxon>
        <taxon>Eupulmonata</taxon>
        <taxon>Stylommatophora</taxon>
        <taxon>Helicina</taxon>
        <taxon>Arionoidea</taxon>
        <taxon>Arionidae</taxon>
        <taxon>Arion</taxon>
    </lineage>
</organism>
<name>A0A0B6ZTC3_9EUPU</name>
<proteinExistence type="predicted"/>
<feature type="compositionally biased region" description="Polar residues" evidence="1">
    <location>
        <begin position="11"/>
        <end position="20"/>
    </location>
</feature>
<dbReference type="AlphaFoldDB" id="A0A0B6ZTC3"/>
<protein>
    <submittedName>
        <fullName evidence="2">Uncharacterized protein</fullName>
    </submittedName>
</protein>
<evidence type="ECO:0000313" key="2">
    <source>
        <dbReference type="EMBL" id="CEK71833.1"/>
    </source>
</evidence>
<gene>
    <name evidence="2" type="primary">ORF80007</name>
</gene>
<feature type="region of interest" description="Disordered" evidence="1">
    <location>
        <begin position="1"/>
        <end position="20"/>
    </location>
</feature>
<reference evidence="2" key="1">
    <citation type="submission" date="2014-12" db="EMBL/GenBank/DDBJ databases">
        <title>Insight into the proteome of Arion vulgaris.</title>
        <authorList>
            <person name="Aradska J."/>
            <person name="Bulat T."/>
            <person name="Smidak R."/>
            <person name="Sarate P."/>
            <person name="Gangsoo J."/>
            <person name="Sialana F."/>
            <person name="Bilban M."/>
            <person name="Lubec G."/>
        </authorList>
    </citation>
    <scope>NUCLEOTIDE SEQUENCE</scope>
    <source>
        <tissue evidence="2">Skin</tissue>
    </source>
</reference>
<sequence length="60" mass="6818">MEMLMGEALNNPASLNERNNNPQNGHIILLIEIDIDDNDIGWCTLLLQLLDYNKMTVCCI</sequence>
<accession>A0A0B6ZTC3</accession>